<feature type="region of interest" description="Disordered" evidence="1">
    <location>
        <begin position="55"/>
        <end position="79"/>
    </location>
</feature>
<proteinExistence type="predicted"/>
<dbReference type="Proteomes" id="UP000770661">
    <property type="component" value="Unassembled WGS sequence"/>
</dbReference>
<protein>
    <submittedName>
        <fullName evidence="2">Uncharacterized protein</fullName>
    </submittedName>
</protein>
<accession>A0A8J5CSD8</accession>
<sequence>MRKSDYVTTRPGGNGGWFTGSKFLVTLLSPLHRPQSAASAWTTFLHRLPPSPMRLPAVAAQGPRSPLQRQTPPHRRLPCGCHAHRRDLQQAGHVAHSPSALRPTLSSKFSGSVRRLWERFNLPCWINRGATT</sequence>
<gene>
    <name evidence="2" type="ORF">GWK47_053203</name>
</gene>
<comment type="caution">
    <text evidence="2">The sequence shown here is derived from an EMBL/GenBank/DDBJ whole genome shotgun (WGS) entry which is preliminary data.</text>
</comment>
<evidence type="ECO:0000313" key="3">
    <source>
        <dbReference type="Proteomes" id="UP000770661"/>
    </source>
</evidence>
<dbReference type="AlphaFoldDB" id="A0A8J5CSD8"/>
<reference evidence="2" key="1">
    <citation type="submission" date="2020-07" db="EMBL/GenBank/DDBJ databases">
        <title>The High-quality genome of the commercially important snow crab, Chionoecetes opilio.</title>
        <authorList>
            <person name="Jeong J.-H."/>
            <person name="Ryu S."/>
        </authorList>
    </citation>
    <scope>NUCLEOTIDE SEQUENCE</scope>
    <source>
        <strain evidence="2">MADBK_172401_WGS</strain>
        <tissue evidence="2">Digestive gland</tissue>
    </source>
</reference>
<name>A0A8J5CSD8_CHIOP</name>
<organism evidence="2 3">
    <name type="scientific">Chionoecetes opilio</name>
    <name type="common">Atlantic snow crab</name>
    <name type="synonym">Cancer opilio</name>
    <dbReference type="NCBI Taxonomy" id="41210"/>
    <lineage>
        <taxon>Eukaryota</taxon>
        <taxon>Metazoa</taxon>
        <taxon>Ecdysozoa</taxon>
        <taxon>Arthropoda</taxon>
        <taxon>Crustacea</taxon>
        <taxon>Multicrustacea</taxon>
        <taxon>Malacostraca</taxon>
        <taxon>Eumalacostraca</taxon>
        <taxon>Eucarida</taxon>
        <taxon>Decapoda</taxon>
        <taxon>Pleocyemata</taxon>
        <taxon>Brachyura</taxon>
        <taxon>Eubrachyura</taxon>
        <taxon>Majoidea</taxon>
        <taxon>Majidae</taxon>
        <taxon>Chionoecetes</taxon>
    </lineage>
</organism>
<keyword evidence="3" id="KW-1185">Reference proteome</keyword>
<evidence type="ECO:0000313" key="2">
    <source>
        <dbReference type="EMBL" id="KAG0718067.1"/>
    </source>
</evidence>
<evidence type="ECO:0000256" key="1">
    <source>
        <dbReference type="SAM" id="MobiDB-lite"/>
    </source>
</evidence>
<dbReference type="EMBL" id="JACEEZ010016706">
    <property type="protein sequence ID" value="KAG0718067.1"/>
    <property type="molecule type" value="Genomic_DNA"/>
</dbReference>